<dbReference type="InterPro" id="IPR009057">
    <property type="entry name" value="Homeodomain-like_sf"/>
</dbReference>
<dbReference type="PROSITE" id="PS50977">
    <property type="entry name" value="HTH_TETR_2"/>
    <property type="match status" value="1"/>
</dbReference>
<keyword evidence="1" id="KW-0805">Transcription regulation</keyword>
<reference evidence="7 8" key="1">
    <citation type="submission" date="2018-07" db="EMBL/GenBank/DDBJ databases">
        <title>Genomic Encyclopedia of Type Strains, Phase III (KMG-III): the genomes of soil and plant-associated and newly described type strains.</title>
        <authorList>
            <person name="Whitman W."/>
        </authorList>
    </citation>
    <scope>NUCLEOTIDE SEQUENCE [LARGE SCALE GENOMIC DNA]</scope>
    <source>
        <strain evidence="7 8">CECT 8575</strain>
    </source>
</reference>
<dbReference type="GO" id="GO:0000976">
    <property type="term" value="F:transcription cis-regulatory region binding"/>
    <property type="evidence" value="ECO:0007669"/>
    <property type="project" value="TreeGrafter"/>
</dbReference>
<dbReference type="AlphaFoldDB" id="A0A368VVI0"/>
<keyword evidence="2 4" id="KW-0238">DNA-binding</keyword>
<evidence type="ECO:0000256" key="3">
    <source>
        <dbReference type="ARBA" id="ARBA00023163"/>
    </source>
</evidence>
<feature type="domain" description="HTH tetR-type" evidence="6">
    <location>
        <begin position="37"/>
        <end position="96"/>
    </location>
</feature>
<accession>A0A368VVI0</accession>
<dbReference type="InterPro" id="IPR001647">
    <property type="entry name" value="HTH_TetR"/>
</dbReference>
<dbReference type="InterPro" id="IPR054129">
    <property type="entry name" value="DesT_TetR_C"/>
</dbReference>
<feature type="compositionally biased region" description="Basic and acidic residues" evidence="5">
    <location>
        <begin position="249"/>
        <end position="259"/>
    </location>
</feature>
<organism evidence="7 8">
    <name type="scientific">Halopolyspora algeriensis</name>
    <dbReference type="NCBI Taxonomy" id="1500506"/>
    <lineage>
        <taxon>Bacteria</taxon>
        <taxon>Bacillati</taxon>
        <taxon>Actinomycetota</taxon>
        <taxon>Actinomycetes</taxon>
        <taxon>Actinomycetes incertae sedis</taxon>
        <taxon>Halopolyspora</taxon>
    </lineage>
</organism>
<dbReference type="PANTHER" id="PTHR30055:SF160">
    <property type="entry name" value="TRANSCRIPTIONAL REGULATORY PROTEIN (PROBABLY ASNC-FAMILY)-RELATED"/>
    <property type="match status" value="1"/>
</dbReference>
<dbReference type="SUPFAM" id="SSF46689">
    <property type="entry name" value="Homeodomain-like"/>
    <property type="match status" value="1"/>
</dbReference>
<dbReference type="PRINTS" id="PR00455">
    <property type="entry name" value="HTHTETR"/>
</dbReference>
<evidence type="ECO:0000256" key="1">
    <source>
        <dbReference type="ARBA" id="ARBA00023015"/>
    </source>
</evidence>
<sequence length="259" mass="28973">MGAYILYRLLGRLDGMPTSTRQLRPDGRATRWAGQHERRRAEFVDAALAAIAEHGPEVSTERIAERAGVARTRLYKHFDGASDLQRAVSRRVTELITEELEPVWNPRGSPMRMITVAVDTHLRWLTEHAHLYRYLLRYSPAGEAAGGFTDIKTALGRHLTQLFGEYLRTFGLDPRPAETTAFGLVGYVESASARWLDNPAGIGREELVEQLTETIWTILDHTLRAGGVELDPHRPLPPPHELAQGTEAPGDHDETAKRS</sequence>
<evidence type="ECO:0000256" key="5">
    <source>
        <dbReference type="SAM" id="MobiDB-lite"/>
    </source>
</evidence>
<evidence type="ECO:0000256" key="2">
    <source>
        <dbReference type="ARBA" id="ARBA00023125"/>
    </source>
</evidence>
<keyword evidence="3" id="KW-0804">Transcription</keyword>
<evidence type="ECO:0000259" key="6">
    <source>
        <dbReference type="PROSITE" id="PS50977"/>
    </source>
</evidence>
<evidence type="ECO:0000313" key="8">
    <source>
        <dbReference type="Proteomes" id="UP000253495"/>
    </source>
</evidence>
<dbReference type="Pfam" id="PF00440">
    <property type="entry name" value="TetR_N"/>
    <property type="match status" value="1"/>
</dbReference>
<dbReference type="SUPFAM" id="SSF48498">
    <property type="entry name" value="Tetracyclin repressor-like, C-terminal domain"/>
    <property type="match status" value="1"/>
</dbReference>
<evidence type="ECO:0000256" key="4">
    <source>
        <dbReference type="PROSITE-ProRule" id="PRU00335"/>
    </source>
</evidence>
<proteinExistence type="predicted"/>
<feature type="region of interest" description="Disordered" evidence="5">
    <location>
        <begin position="229"/>
        <end position="259"/>
    </location>
</feature>
<feature type="DNA-binding region" description="H-T-H motif" evidence="4">
    <location>
        <begin position="59"/>
        <end position="78"/>
    </location>
</feature>
<gene>
    <name evidence="7" type="ORF">DFQ14_102196</name>
</gene>
<name>A0A368VVI0_9ACTN</name>
<comment type="caution">
    <text evidence="7">The sequence shown here is derived from an EMBL/GenBank/DDBJ whole genome shotgun (WGS) entry which is preliminary data.</text>
</comment>
<dbReference type="InterPro" id="IPR050109">
    <property type="entry name" value="HTH-type_TetR-like_transc_reg"/>
</dbReference>
<dbReference type="InterPro" id="IPR036271">
    <property type="entry name" value="Tet_transcr_reg_TetR-rel_C_sf"/>
</dbReference>
<dbReference type="PANTHER" id="PTHR30055">
    <property type="entry name" value="HTH-TYPE TRANSCRIPTIONAL REGULATOR RUTR"/>
    <property type="match status" value="1"/>
</dbReference>
<dbReference type="EMBL" id="QPJC01000002">
    <property type="protein sequence ID" value="RCW45895.1"/>
    <property type="molecule type" value="Genomic_DNA"/>
</dbReference>
<dbReference type="Pfam" id="PF21943">
    <property type="entry name" value="TetR_C_46"/>
    <property type="match status" value="1"/>
</dbReference>
<dbReference type="GO" id="GO:0003700">
    <property type="term" value="F:DNA-binding transcription factor activity"/>
    <property type="evidence" value="ECO:0007669"/>
    <property type="project" value="TreeGrafter"/>
</dbReference>
<dbReference type="Gene3D" id="1.10.357.10">
    <property type="entry name" value="Tetracycline Repressor, domain 2"/>
    <property type="match status" value="1"/>
</dbReference>
<keyword evidence="8" id="KW-1185">Reference proteome</keyword>
<evidence type="ECO:0000313" key="7">
    <source>
        <dbReference type="EMBL" id="RCW45895.1"/>
    </source>
</evidence>
<dbReference type="Proteomes" id="UP000253495">
    <property type="component" value="Unassembled WGS sequence"/>
</dbReference>
<protein>
    <submittedName>
        <fullName evidence="7">TetR family transcriptional regulator</fullName>
    </submittedName>
</protein>